<evidence type="ECO:0000256" key="2">
    <source>
        <dbReference type="ARBA" id="ARBA00008320"/>
    </source>
</evidence>
<gene>
    <name evidence="8" type="ORF">E3P86_00788</name>
</gene>
<dbReference type="InterPro" id="IPR008928">
    <property type="entry name" value="6-hairpin_glycosidase_sf"/>
</dbReference>
<comment type="subcellular location">
    <subcellularLocation>
        <location evidence="1">Nucleus</location>
    </subcellularLocation>
</comment>
<proteinExistence type="inferred from homology"/>
<organism evidence="8 9">
    <name type="scientific">Wallemia ichthyophaga</name>
    <dbReference type="NCBI Taxonomy" id="245174"/>
    <lineage>
        <taxon>Eukaryota</taxon>
        <taxon>Fungi</taxon>
        <taxon>Dikarya</taxon>
        <taxon>Basidiomycota</taxon>
        <taxon>Wallemiomycotina</taxon>
        <taxon>Wallemiomycetes</taxon>
        <taxon>Wallemiales</taxon>
        <taxon>Wallemiaceae</taxon>
        <taxon>Wallemia</taxon>
    </lineage>
</organism>
<dbReference type="Gene3D" id="3.10.330.20">
    <property type="match status" value="1"/>
</dbReference>
<keyword evidence="5" id="KW-0378">Hydrolase</keyword>
<evidence type="ECO:0000256" key="5">
    <source>
        <dbReference type="ARBA" id="ARBA00022801"/>
    </source>
</evidence>
<keyword evidence="4" id="KW-0819">tRNA processing</keyword>
<evidence type="ECO:0000256" key="1">
    <source>
        <dbReference type="ARBA" id="ARBA00004123"/>
    </source>
</evidence>
<dbReference type="Gene3D" id="1.50.10.10">
    <property type="match status" value="1"/>
</dbReference>
<dbReference type="SUPFAM" id="SSF48208">
    <property type="entry name" value="Six-hairpin glycosidases"/>
    <property type="match status" value="1"/>
</dbReference>
<dbReference type="InterPro" id="IPR010905">
    <property type="entry name" value="Glyco_hydro_88"/>
</dbReference>
<dbReference type="GO" id="GO:0031515">
    <property type="term" value="C:tRNA (m1A) methyltransferase complex"/>
    <property type="evidence" value="ECO:0007669"/>
    <property type="project" value="InterPro"/>
</dbReference>
<comment type="caution">
    <text evidence="8">The sequence shown here is derived from an EMBL/GenBank/DDBJ whole genome shotgun (WGS) entry which is preliminary data.</text>
</comment>
<evidence type="ECO:0000256" key="6">
    <source>
        <dbReference type="ARBA" id="ARBA00023242"/>
    </source>
</evidence>
<name>A0A4T0JIP0_WALIC</name>
<protein>
    <recommendedName>
        <fullName evidence="3">tRNA (adenine(58)-N(1))-methyltransferase non-catalytic subunit TRM6</fullName>
    </recommendedName>
    <alternativeName>
        <fullName evidence="7">tRNA(m1A58)-methyltransferase subunit TRM6</fullName>
    </alternativeName>
</protein>
<dbReference type="AlphaFoldDB" id="A0A4T0JIP0"/>
<dbReference type="PANTHER" id="PTHR12945:SF0">
    <property type="entry name" value="TRNA (ADENINE(58)-N(1))-METHYLTRANSFERASE NON-CATALYTIC SUBUNIT TRM6"/>
    <property type="match status" value="1"/>
</dbReference>
<evidence type="ECO:0000256" key="4">
    <source>
        <dbReference type="ARBA" id="ARBA00022694"/>
    </source>
</evidence>
<dbReference type="PANTHER" id="PTHR12945">
    <property type="entry name" value="TRANSLATION INITIATION FACTOR EIF3-RELATED"/>
    <property type="match status" value="1"/>
</dbReference>
<dbReference type="GO" id="GO:0030488">
    <property type="term" value="P:tRNA methylation"/>
    <property type="evidence" value="ECO:0007669"/>
    <property type="project" value="InterPro"/>
</dbReference>
<evidence type="ECO:0000313" key="9">
    <source>
        <dbReference type="Proteomes" id="UP000310689"/>
    </source>
</evidence>
<dbReference type="GO" id="GO:0005975">
    <property type="term" value="P:carbohydrate metabolic process"/>
    <property type="evidence" value="ECO:0007669"/>
    <property type="project" value="InterPro"/>
</dbReference>
<keyword evidence="6" id="KW-0539">Nucleus</keyword>
<evidence type="ECO:0000256" key="7">
    <source>
        <dbReference type="ARBA" id="ARBA00032319"/>
    </source>
</evidence>
<reference evidence="8 9" key="1">
    <citation type="submission" date="2019-03" db="EMBL/GenBank/DDBJ databases">
        <title>Sequencing 23 genomes of Wallemia ichthyophaga.</title>
        <authorList>
            <person name="Gostincar C."/>
        </authorList>
    </citation>
    <scope>NUCLEOTIDE SEQUENCE [LARGE SCALE GENOMIC DNA]</scope>
    <source>
        <strain evidence="8 9">EXF-6200</strain>
    </source>
</reference>
<dbReference type="Pfam" id="PF04189">
    <property type="entry name" value="Gcd10p"/>
    <property type="match status" value="1"/>
</dbReference>
<accession>A0A4T0JIP0</accession>
<dbReference type="InterPro" id="IPR017423">
    <property type="entry name" value="TRM6"/>
</dbReference>
<evidence type="ECO:0000256" key="3">
    <source>
        <dbReference type="ARBA" id="ARBA00021704"/>
    </source>
</evidence>
<dbReference type="Proteomes" id="UP000310689">
    <property type="component" value="Unassembled WGS sequence"/>
</dbReference>
<dbReference type="EMBL" id="SPOI01000019">
    <property type="protein sequence ID" value="TIB40211.1"/>
    <property type="molecule type" value="Genomic_DNA"/>
</dbReference>
<dbReference type="GO" id="GO:0005634">
    <property type="term" value="C:nucleus"/>
    <property type="evidence" value="ECO:0007669"/>
    <property type="project" value="UniProtKB-SubCell"/>
</dbReference>
<dbReference type="GO" id="GO:0016787">
    <property type="term" value="F:hydrolase activity"/>
    <property type="evidence" value="ECO:0007669"/>
    <property type="project" value="UniProtKB-KW"/>
</dbReference>
<dbReference type="InterPro" id="IPR012341">
    <property type="entry name" value="6hp_glycosidase-like_sf"/>
</dbReference>
<dbReference type="Pfam" id="PF07470">
    <property type="entry name" value="Glyco_hydro_88"/>
    <property type="match status" value="1"/>
</dbReference>
<comment type="similarity">
    <text evidence="2">Belongs to the TRM6/GCD10 family.</text>
</comment>
<sequence length="826" mass="92145">MSSSYDNRCDLVRENDYVHIRLPSQQERIVRLTKNGTANFGKFGKVPFSELIGKPYGLSFEIVDKDGSSTLRKMSPRAIEEIEDYESTNQFIEDDSTAITLLGEAEIEALKNGGVEGRHIIDQQIAAHGQFDQKTAYSKDKYLKKKEAKFLKFITLIPPTTFNVCEYHFTKNSQRIRDLRVDSLSQMLTLANVQQGGRYIVIDDTSGLLTGAILERLAGEGSVLIIHDADSPPNLDILDSMNFPEQSVKECVRYLNWVSIDDDFEMPPLKLEAKEGGDNWRSHHERDKIMKRKEQFTALDNLRKEFFDGGFDGLMSASQYEPLSIIQRLYTHLSGSAPIVLHHPHLAVLTDAHMGLRNDANFLAPVISESWLRQYQVLPGRTHPNMQMPATGGYLLHTTKVFDDPNAHSIKAFKRRKAERSYMVISKVLVSAALAVCTLAVPLERRMYSSKHAYDWDHDAVGGRARDALLSTQRASWEQGTAAEALLEFDYDRLSVFNPNYLNEIQGSAEALKWDGKRQFSFSEEIPVHALSIAWDAVNRQHEDGRLGVELGGPVDGSASDPASMGPAVYLASKIWPEVEERERLGDAAAKQLSYTLNTAPRSETGAISHRTEKIAYWSDSVYMAPPLIAYAGALEHDKHMLHEAFAQIKVYREALFLKDVGLYGHIFDATNKSWEDAGAWSTGNGWIAGGMSRVLATIKHSGVEGLDWEAHHLIIWLKELLQNAYKVQKNSGLLPNYLDKPEDFEEVAGTAAITAAAYRLGAIAYGAIEDVLPQMEKAFEACLSRVDVMGNVQPTVDALDWSAKGVSSPESAAFILELLAAKEAF</sequence>
<evidence type="ECO:0000313" key="8">
    <source>
        <dbReference type="EMBL" id="TIB40211.1"/>
    </source>
</evidence>